<sequence length="214" mass="23969">MGYCTVDRVLQRQWPSNCAVKSLRNGGAQGQGCEEWMFLSRLNHPNAVKLMGYCSEGKHRILAYEYMKGSLESHLLIAVDTELSWSRRIKIALGSAKGLEYLHHAGRPVVHVESSPLEVPRVTRPTHPPIYSAQEVTSLPSMLQQVYSFGVLLEILSGLGAVKRYSDSTFGDLATWARPYLSNRLAVYHVVDKRLGGDVRIEEAYEFAQFITTA</sequence>
<name>A0A7J0EPM0_9ERIC</name>
<keyword evidence="1" id="KW-0723">Serine/threonine-protein kinase</keyword>
<dbReference type="InterPro" id="IPR020635">
    <property type="entry name" value="Tyr_kinase_cat_dom"/>
</dbReference>
<reference evidence="5 6" key="1">
    <citation type="submission" date="2019-07" db="EMBL/GenBank/DDBJ databases">
        <title>De Novo Assembly of kiwifruit Actinidia rufa.</title>
        <authorList>
            <person name="Sugita-Konishi S."/>
            <person name="Sato K."/>
            <person name="Mori E."/>
            <person name="Abe Y."/>
            <person name="Kisaki G."/>
            <person name="Hamano K."/>
            <person name="Suezawa K."/>
            <person name="Otani M."/>
            <person name="Fukuda T."/>
            <person name="Manabe T."/>
            <person name="Gomi K."/>
            <person name="Tabuchi M."/>
            <person name="Akimitsu K."/>
            <person name="Kataoka I."/>
        </authorList>
    </citation>
    <scope>NUCLEOTIDE SEQUENCE [LARGE SCALE GENOMIC DNA]</scope>
    <source>
        <strain evidence="6">cv. Fuchu</strain>
    </source>
</reference>
<comment type="caution">
    <text evidence="5">The sequence shown here is derived from an EMBL/GenBank/DDBJ whole genome shotgun (WGS) entry which is preliminary data.</text>
</comment>
<dbReference type="EMBL" id="BJWL01000006">
    <property type="protein sequence ID" value="GFY88428.1"/>
    <property type="molecule type" value="Genomic_DNA"/>
</dbReference>
<keyword evidence="3" id="KW-0067">ATP-binding</keyword>
<evidence type="ECO:0000256" key="1">
    <source>
        <dbReference type="ARBA" id="ARBA00022527"/>
    </source>
</evidence>
<dbReference type="SUPFAM" id="SSF56112">
    <property type="entry name" value="Protein kinase-like (PK-like)"/>
    <property type="match status" value="1"/>
</dbReference>
<proteinExistence type="predicted"/>
<accession>A0A7J0EPM0</accession>
<dbReference type="InterPro" id="IPR000719">
    <property type="entry name" value="Prot_kinase_dom"/>
</dbReference>
<protein>
    <submittedName>
        <fullName evidence="5">Protein kinase superfamily protein</fullName>
    </submittedName>
</protein>
<keyword evidence="6" id="KW-1185">Reference proteome</keyword>
<dbReference type="PANTHER" id="PTHR47989">
    <property type="entry name" value="OS01G0750732 PROTEIN"/>
    <property type="match status" value="1"/>
</dbReference>
<organism evidence="5 6">
    <name type="scientific">Actinidia rufa</name>
    <dbReference type="NCBI Taxonomy" id="165716"/>
    <lineage>
        <taxon>Eukaryota</taxon>
        <taxon>Viridiplantae</taxon>
        <taxon>Streptophyta</taxon>
        <taxon>Embryophyta</taxon>
        <taxon>Tracheophyta</taxon>
        <taxon>Spermatophyta</taxon>
        <taxon>Magnoliopsida</taxon>
        <taxon>eudicotyledons</taxon>
        <taxon>Gunneridae</taxon>
        <taxon>Pentapetalae</taxon>
        <taxon>asterids</taxon>
        <taxon>Ericales</taxon>
        <taxon>Actinidiaceae</taxon>
        <taxon>Actinidia</taxon>
    </lineage>
</organism>
<keyword evidence="5" id="KW-0808">Transferase</keyword>
<keyword evidence="5" id="KW-0418">Kinase</keyword>
<evidence type="ECO:0000256" key="3">
    <source>
        <dbReference type="ARBA" id="ARBA00022840"/>
    </source>
</evidence>
<dbReference type="GO" id="GO:0005524">
    <property type="term" value="F:ATP binding"/>
    <property type="evidence" value="ECO:0007669"/>
    <property type="project" value="UniProtKB-KW"/>
</dbReference>
<evidence type="ECO:0000259" key="4">
    <source>
        <dbReference type="PROSITE" id="PS50011"/>
    </source>
</evidence>
<dbReference type="InterPro" id="IPR001245">
    <property type="entry name" value="Ser-Thr/Tyr_kinase_cat_dom"/>
</dbReference>
<keyword evidence="2" id="KW-0547">Nucleotide-binding</keyword>
<dbReference type="InterPro" id="IPR011009">
    <property type="entry name" value="Kinase-like_dom_sf"/>
</dbReference>
<dbReference type="GO" id="GO:0004713">
    <property type="term" value="F:protein tyrosine kinase activity"/>
    <property type="evidence" value="ECO:0007669"/>
    <property type="project" value="InterPro"/>
</dbReference>
<dbReference type="SMART" id="SM00219">
    <property type="entry name" value="TyrKc"/>
    <property type="match status" value="1"/>
</dbReference>
<dbReference type="Pfam" id="PF07714">
    <property type="entry name" value="PK_Tyr_Ser-Thr"/>
    <property type="match status" value="1"/>
</dbReference>
<dbReference type="Proteomes" id="UP000585474">
    <property type="component" value="Unassembled WGS sequence"/>
</dbReference>
<dbReference type="Gene3D" id="1.10.510.10">
    <property type="entry name" value="Transferase(Phosphotransferase) domain 1"/>
    <property type="match status" value="1"/>
</dbReference>
<gene>
    <name evidence="5" type="ORF">Acr_06g0003680</name>
</gene>
<evidence type="ECO:0000256" key="2">
    <source>
        <dbReference type="ARBA" id="ARBA00022741"/>
    </source>
</evidence>
<evidence type="ECO:0000313" key="5">
    <source>
        <dbReference type="EMBL" id="GFY88428.1"/>
    </source>
</evidence>
<dbReference type="OrthoDB" id="1543146at2759"/>
<feature type="domain" description="Protein kinase" evidence="4">
    <location>
        <begin position="1"/>
        <end position="214"/>
    </location>
</feature>
<dbReference type="PANTHER" id="PTHR47989:SF47">
    <property type="entry name" value="SERINE_THREONINE-PROTEIN KINASE PBL28-RELATED"/>
    <property type="match status" value="1"/>
</dbReference>
<dbReference type="AlphaFoldDB" id="A0A7J0EPM0"/>
<dbReference type="PROSITE" id="PS50011">
    <property type="entry name" value="PROTEIN_KINASE_DOM"/>
    <property type="match status" value="1"/>
</dbReference>
<evidence type="ECO:0000313" key="6">
    <source>
        <dbReference type="Proteomes" id="UP000585474"/>
    </source>
</evidence>
<dbReference type="GO" id="GO:0004674">
    <property type="term" value="F:protein serine/threonine kinase activity"/>
    <property type="evidence" value="ECO:0007669"/>
    <property type="project" value="UniProtKB-KW"/>
</dbReference>